<dbReference type="PANTHER" id="PTHR23180:SF160">
    <property type="entry name" value="ADP-RIBOSYLATION FACTOR GTPASE-ACTIVATING PROTEIN EFFECTOR PROTEIN 1"/>
    <property type="match status" value="1"/>
</dbReference>
<dbReference type="PROSITE" id="PS50200">
    <property type="entry name" value="RA"/>
    <property type="match status" value="1"/>
</dbReference>
<accession>A0A8K1C4F1</accession>
<keyword evidence="2" id="KW-0862">Zinc</keyword>
<sequence>MELLPVADDDRSRDSARFTRPSDTNRGSLVSASTSAEQNPRVKRSMTSTSSELDAIAMAAEATSVDDDEDVSNAVDLAQTISLGVTEDEHDDLIPRGTPRRRPTDTISLSNPSTSMMAPMRRNDSDRSISSTSSDRKRNYLVKSEDRSGYARIYFENQSFTSSTVFKLTPTTTVLEVRKSMANKIKIPSADFSYYVIVLVYPSDNARSMSARTLRDDELVLPLVEKLNRARASIASSEDMANPPRPKPKHRSRPPLKFILKDVRGAPLDLDEDQVKKETTEAPGLTVPALIGKGVRSGYLQKASVKDTNVWRKRWFVVKDDQLLYCKSATNQRDVTAISLLGAYLAKARPEVKVPFSFELRTPRRIYQLCANSKEDMVQWIHALHVQIGISTENHRLYEAEILITEDAVSRNEEVNFSPLSEPSLLQRVLAREDSLKAFRDYAYAVGAQPLLDTWIQCELFRRNCLEREIGGAGGSGKTNKRSAKEEWEHLGAIIEATEALSMINAAEVKQLRESFQSELINRRLSLALHASMNIEYPRVELIAAVHQKIFEAIENGPFKQFLNRHGYRVLLERVMGRIV</sequence>
<proteinExistence type="predicted"/>
<dbReference type="EMBL" id="SPLM01000145">
    <property type="protein sequence ID" value="TMW56331.1"/>
    <property type="molecule type" value="Genomic_DNA"/>
</dbReference>
<dbReference type="InterPro" id="IPR016137">
    <property type="entry name" value="RGS"/>
</dbReference>
<feature type="domain" description="RGS" evidence="5">
    <location>
        <begin position="425"/>
        <end position="572"/>
    </location>
</feature>
<dbReference type="PROSITE" id="PS50003">
    <property type="entry name" value="PH_DOMAIN"/>
    <property type="match status" value="1"/>
</dbReference>
<dbReference type="SUPFAM" id="SSF50729">
    <property type="entry name" value="PH domain-like"/>
    <property type="match status" value="1"/>
</dbReference>
<feature type="domain" description="Ras-associating" evidence="6">
    <location>
        <begin position="147"/>
        <end position="241"/>
    </location>
</feature>
<feature type="compositionally biased region" description="Basic and acidic residues" evidence="3">
    <location>
        <begin position="8"/>
        <end position="17"/>
    </location>
</feature>
<evidence type="ECO:0000256" key="2">
    <source>
        <dbReference type="ARBA" id="ARBA00022833"/>
    </source>
</evidence>
<evidence type="ECO:0000313" key="7">
    <source>
        <dbReference type="EMBL" id="TMW56331.1"/>
    </source>
</evidence>
<protein>
    <recommendedName>
        <fullName evidence="9">PH domain-containing protein</fullName>
    </recommendedName>
</protein>
<gene>
    <name evidence="7" type="ORF">Poli38472_006341</name>
</gene>
<dbReference type="InterPro" id="IPR001849">
    <property type="entry name" value="PH_domain"/>
</dbReference>
<dbReference type="CDD" id="cd00821">
    <property type="entry name" value="PH"/>
    <property type="match status" value="1"/>
</dbReference>
<dbReference type="Pfam" id="PF00169">
    <property type="entry name" value="PH"/>
    <property type="match status" value="1"/>
</dbReference>
<evidence type="ECO:0008006" key="9">
    <source>
        <dbReference type="Google" id="ProtNLM"/>
    </source>
</evidence>
<dbReference type="InterPro" id="IPR045258">
    <property type="entry name" value="ACAP1/2/3-like"/>
</dbReference>
<evidence type="ECO:0000259" key="4">
    <source>
        <dbReference type="PROSITE" id="PS50003"/>
    </source>
</evidence>
<dbReference type="InterPro" id="IPR044926">
    <property type="entry name" value="RGS_subdomain_2"/>
</dbReference>
<dbReference type="AlphaFoldDB" id="A0A8K1C4F1"/>
<name>A0A8K1C4F1_PYTOL</name>
<dbReference type="Gene3D" id="1.10.167.10">
    <property type="entry name" value="Regulator of G-protein Signalling 4, domain 2"/>
    <property type="match status" value="1"/>
</dbReference>
<dbReference type="GO" id="GO:0005096">
    <property type="term" value="F:GTPase activator activity"/>
    <property type="evidence" value="ECO:0007669"/>
    <property type="project" value="InterPro"/>
</dbReference>
<dbReference type="InterPro" id="IPR011993">
    <property type="entry name" value="PH-like_dom_sf"/>
</dbReference>
<keyword evidence="8" id="KW-1185">Reference proteome</keyword>
<evidence type="ECO:0000259" key="5">
    <source>
        <dbReference type="PROSITE" id="PS50132"/>
    </source>
</evidence>
<dbReference type="PANTHER" id="PTHR23180">
    <property type="entry name" value="CENTAURIN/ARF"/>
    <property type="match status" value="1"/>
</dbReference>
<feature type="region of interest" description="Disordered" evidence="3">
    <location>
        <begin position="234"/>
        <end position="254"/>
    </location>
</feature>
<dbReference type="GO" id="GO:0046872">
    <property type="term" value="F:metal ion binding"/>
    <property type="evidence" value="ECO:0007669"/>
    <property type="project" value="UniProtKB-KW"/>
</dbReference>
<dbReference type="OrthoDB" id="73680at2759"/>
<evidence type="ECO:0000313" key="8">
    <source>
        <dbReference type="Proteomes" id="UP000794436"/>
    </source>
</evidence>
<reference evidence="7" key="1">
    <citation type="submission" date="2019-03" db="EMBL/GenBank/DDBJ databases">
        <title>Long read genome sequence of the mycoparasitic Pythium oligandrum ATCC 38472 isolated from sugarbeet rhizosphere.</title>
        <authorList>
            <person name="Gaulin E."/>
        </authorList>
    </citation>
    <scope>NUCLEOTIDE SEQUENCE</scope>
    <source>
        <strain evidence="7">ATCC 38472_TT</strain>
    </source>
</reference>
<feature type="compositionally biased region" description="Polar residues" evidence="3">
    <location>
        <begin position="21"/>
        <end position="38"/>
    </location>
</feature>
<feature type="region of interest" description="Disordered" evidence="3">
    <location>
        <begin position="1"/>
        <end position="50"/>
    </location>
</feature>
<dbReference type="Proteomes" id="UP000794436">
    <property type="component" value="Unassembled WGS sequence"/>
</dbReference>
<dbReference type="SMART" id="SM00233">
    <property type="entry name" value="PH"/>
    <property type="match status" value="1"/>
</dbReference>
<evidence type="ECO:0000256" key="1">
    <source>
        <dbReference type="ARBA" id="ARBA00022723"/>
    </source>
</evidence>
<organism evidence="7 8">
    <name type="scientific">Pythium oligandrum</name>
    <name type="common">Mycoparasitic fungus</name>
    <dbReference type="NCBI Taxonomy" id="41045"/>
    <lineage>
        <taxon>Eukaryota</taxon>
        <taxon>Sar</taxon>
        <taxon>Stramenopiles</taxon>
        <taxon>Oomycota</taxon>
        <taxon>Peronosporomycetes</taxon>
        <taxon>Pythiales</taxon>
        <taxon>Pythiaceae</taxon>
        <taxon>Pythium</taxon>
    </lineage>
</organism>
<keyword evidence="1" id="KW-0479">Metal-binding</keyword>
<evidence type="ECO:0000259" key="6">
    <source>
        <dbReference type="PROSITE" id="PS50200"/>
    </source>
</evidence>
<dbReference type="PROSITE" id="PS50132">
    <property type="entry name" value="RGS"/>
    <property type="match status" value="1"/>
</dbReference>
<dbReference type="GO" id="GO:0007165">
    <property type="term" value="P:signal transduction"/>
    <property type="evidence" value="ECO:0007669"/>
    <property type="project" value="InterPro"/>
</dbReference>
<dbReference type="InterPro" id="IPR000159">
    <property type="entry name" value="RA_dom"/>
</dbReference>
<dbReference type="Gene3D" id="2.30.29.30">
    <property type="entry name" value="Pleckstrin-homology domain (PH domain)/Phosphotyrosine-binding domain (PTB)"/>
    <property type="match status" value="1"/>
</dbReference>
<dbReference type="Pfam" id="PF00788">
    <property type="entry name" value="RA"/>
    <property type="match status" value="1"/>
</dbReference>
<feature type="compositionally biased region" description="Polar residues" evidence="3">
    <location>
        <begin position="107"/>
        <end position="116"/>
    </location>
</feature>
<feature type="domain" description="PH" evidence="4">
    <location>
        <begin position="293"/>
        <end position="389"/>
    </location>
</feature>
<comment type="caution">
    <text evidence="7">The sequence shown here is derived from an EMBL/GenBank/DDBJ whole genome shotgun (WGS) entry which is preliminary data.</text>
</comment>
<feature type="region of interest" description="Disordered" evidence="3">
    <location>
        <begin position="86"/>
        <end position="138"/>
    </location>
</feature>
<evidence type="ECO:0000256" key="3">
    <source>
        <dbReference type="SAM" id="MobiDB-lite"/>
    </source>
</evidence>